<sequence length="475" mass="55351">MSNYDSYLNSSLEYLKQYITDMKSRPILFIGSGFSQRYINSPTWAGLLKQLIDENPEIDMPMQFFIQEHNGDNAKIASELVDYYRTYAWKNHSDEERFPPFLFESASRSIHLKYKIASILIDLMGQFDAETHELNAEIELIKNLNPQAIITTNYDKLLETLFPKYEAIVGQQVIRQKKSTDIGHILKIHGSVEDCDSIVIEQQDYVNFFNKQIYLIAKLFTYFMEHPIIFIGYSLSDENIKSILYNVKQIIDADVEPMIDNMWFIDWSREPINPDYTPPREKPISVGNGESVRVNYIQLHTYEKLYEALYQDSVDIEFLKQIEETVYNVVKSDTITNLEVDIASLRYLTDRESLLNAFTIPTANDEQAATRTLVTFADIQDPNQLAVQFTLTATELCERVYDYEKSFWSYAYDLINDVYDKTGIKLRGSNNIYHVYMNGVSRYSTNMVHLLKKVKDMEPYVINIDGREISYPSED</sequence>
<evidence type="ECO:0000313" key="2">
    <source>
        <dbReference type="Proteomes" id="UP000481030"/>
    </source>
</evidence>
<dbReference type="InterPro" id="IPR029035">
    <property type="entry name" value="DHS-like_NAD/FAD-binding_dom"/>
</dbReference>
<dbReference type="Pfam" id="PF13289">
    <property type="entry name" value="SIR2_2"/>
    <property type="match status" value="1"/>
</dbReference>
<comment type="caution">
    <text evidence="1">The sequence shown here is derived from an EMBL/GenBank/DDBJ whole genome shotgun (WGS) entry which is preliminary data.</text>
</comment>
<organism evidence="1 2">
    <name type="scientific">Cytobacillus depressus</name>
    <dbReference type="NCBI Taxonomy" id="1602942"/>
    <lineage>
        <taxon>Bacteria</taxon>
        <taxon>Bacillati</taxon>
        <taxon>Bacillota</taxon>
        <taxon>Bacilli</taxon>
        <taxon>Bacillales</taxon>
        <taxon>Bacillaceae</taxon>
        <taxon>Cytobacillus</taxon>
    </lineage>
</organism>
<accession>A0A6L3V711</accession>
<dbReference type="SUPFAM" id="SSF52467">
    <property type="entry name" value="DHS-like NAD/FAD-binding domain"/>
    <property type="match status" value="1"/>
</dbReference>
<keyword evidence="2" id="KW-1185">Reference proteome</keyword>
<dbReference type="OrthoDB" id="5521101at2"/>
<name>A0A6L3V711_9BACI</name>
<protein>
    <submittedName>
        <fullName evidence="1">Uncharacterized protein</fullName>
    </submittedName>
</protein>
<dbReference type="EMBL" id="WBOS01000009">
    <property type="protein sequence ID" value="KAB2332234.1"/>
    <property type="molecule type" value="Genomic_DNA"/>
</dbReference>
<dbReference type="AlphaFoldDB" id="A0A6L3V711"/>
<reference evidence="1 2" key="1">
    <citation type="journal article" date="2016" name="Antonie Van Leeuwenhoek">
        <title>Bacillus depressus sp. nov., isolated from soil of a sunflower field.</title>
        <authorList>
            <person name="Wei X."/>
            <person name="Xin D."/>
            <person name="Xin Y."/>
            <person name="Zhang H."/>
            <person name="Wang T."/>
            <person name="Zhang J."/>
        </authorList>
    </citation>
    <scope>NUCLEOTIDE SEQUENCE [LARGE SCALE GENOMIC DNA]</scope>
    <source>
        <strain evidence="1 2">BZ1</strain>
    </source>
</reference>
<gene>
    <name evidence="1" type="ORF">F7731_16805</name>
</gene>
<dbReference type="RefSeq" id="WP_151535964.1">
    <property type="nucleotide sequence ID" value="NZ_WBOS01000009.1"/>
</dbReference>
<proteinExistence type="predicted"/>
<evidence type="ECO:0000313" key="1">
    <source>
        <dbReference type="EMBL" id="KAB2332234.1"/>
    </source>
</evidence>
<dbReference type="Proteomes" id="UP000481030">
    <property type="component" value="Unassembled WGS sequence"/>
</dbReference>